<keyword evidence="2" id="KW-1185">Reference proteome</keyword>
<dbReference type="EMBL" id="CP133614">
    <property type="protein sequence ID" value="WMV19730.1"/>
    <property type="molecule type" value="Genomic_DNA"/>
</dbReference>
<proteinExistence type="predicted"/>
<dbReference type="AlphaFoldDB" id="A0AAF0QCJ5"/>
<dbReference type="Pfam" id="PF15370">
    <property type="entry name" value="NOPCHAP1"/>
    <property type="match status" value="1"/>
</dbReference>
<name>A0AAF0QCJ5_SOLVR</name>
<reference evidence="1" key="1">
    <citation type="submission" date="2023-08" db="EMBL/GenBank/DDBJ databases">
        <title>A de novo genome assembly of Solanum verrucosum Schlechtendal, a Mexican diploid species geographically isolated from the other diploid A-genome species in potato relatives.</title>
        <authorList>
            <person name="Hosaka K."/>
        </authorList>
    </citation>
    <scope>NUCLEOTIDE SEQUENCE</scope>
    <source>
        <tissue evidence="1">Young leaves</tissue>
    </source>
</reference>
<dbReference type="GO" id="GO:0062064">
    <property type="term" value="F:box C/D methylation guide snoRNP complex binding"/>
    <property type="evidence" value="ECO:0007669"/>
    <property type="project" value="TreeGrafter"/>
</dbReference>
<dbReference type="InterPro" id="IPR027921">
    <property type="entry name" value="NOPCHAP1"/>
</dbReference>
<accession>A0AAF0QCJ5</accession>
<protein>
    <submittedName>
        <fullName evidence="1">Uncharacterized protein</fullName>
    </submittedName>
</protein>
<dbReference type="PANTHER" id="PTHR28674">
    <property type="entry name" value="SIMILAR TO DNA SEGMENT, CHR 10, WAYNE STATE UNIVERSITY 102,-EXPRESSED"/>
    <property type="match status" value="1"/>
</dbReference>
<organism evidence="1 2">
    <name type="scientific">Solanum verrucosum</name>
    <dbReference type="NCBI Taxonomy" id="315347"/>
    <lineage>
        <taxon>Eukaryota</taxon>
        <taxon>Viridiplantae</taxon>
        <taxon>Streptophyta</taxon>
        <taxon>Embryophyta</taxon>
        <taxon>Tracheophyta</taxon>
        <taxon>Spermatophyta</taxon>
        <taxon>Magnoliopsida</taxon>
        <taxon>eudicotyledons</taxon>
        <taxon>Gunneridae</taxon>
        <taxon>Pentapetalae</taxon>
        <taxon>asterids</taxon>
        <taxon>lamiids</taxon>
        <taxon>Solanales</taxon>
        <taxon>Solanaceae</taxon>
        <taxon>Solanoideae</taxon>
        <taxon>Solaneae</taxon>
        <taxon>Solanum</taxon>
    </lineage>
</organism>
<sequence length="240" mass="26499">MRAKRPSLANEAIDEVIEIKEGRLTSKAWKHFKPVKINGSRFGVCKNCGVCMKSTRNHTPSFGLTWPWLRVLFLSTTCVRYQEKSLQMKSTSNALLDLEGGSKSSFSSFESKLLICNGGSDLQSQISKLNPTIKKPEISSTSQSQVLDKVKNFLGVLSEANKKLEVDEKENPKKYDIEELTREDSEYIEMNLILGVAELYSSEAVATAESAIAHQQPVIPLVSSSSATTNVDDSSDEDDG</sequence>
<dbReference type="GO" id="GO:0000492">
    <property type="term" value="P:box C/D snoRNP assembly"/>
    <property type="evidence" value="ECO:0007669"/>
    <property type="project" value="InterPro"/>
</dbReference>
<evidence type="ECO:0000313" key="2">
    <source>
        <dbReference type="Proteomes" id="UP001234989"/>
    </source>
</evidence>
<dbReference type="Proteomes" id="UP001234989">
    <property type="component" value="Chromosome 3"/>
</dbReference>
<dbReference type="PANTHER" id="PTHR28674:SF1">
    <property type="entry name" value="NOP PROTEIN CHAPERONE 1"/>
    <property type="match status" value="1"/>
</dbReference>
<evidence type="ECO:0000313" key="1">
    <source>
        <dbReference type="EMBL" id="WMV19730.1"/>
    </source>
</evidence>
<gene>
    <name evidence="1" type="ORF">MTR67_013115</name>
</gene>